<dbReference type="InterPro" id="IPR017853">
    <property type="entry name" value="GH"/>
</dbReference>
<accession>A0ABP7AHM9</accession>
<evidence type="ECO:0000313" key="3">
    <source>
        <dbReference type="Proteomes" id="UP001501697"/>
    </source>
</evidence>
<organism evidence="2 3">
    <name type="scientific">Microbacterium awajiense</name>
    <dbReference type="NCBI Taxonomy" id="415214"/>
    <lineage>
        <taxon>Bacteria</taxon>
        <taxon>Bacillati</taxon>
        <taxon>Actinomycetota</taxon>
        <taxon>Actinomycetes</taxon>
        <taxon>Micrococcales</taxon>
        <taxon>Microbacteriaceae</taxon>
        <taxon>Microbacterium</taxon>
    </lineage>
</organism>
<keyword evidence="1" id="KW-1133">Transmembrane helix</keyword>
<feature type="transmembrane region" description="Helical" evidence="1">
    <location>
        <begin position="796"/>
        <end position="813"/>
    </location>
</feature>
<feature type="transmembrane region" description="Helical" evidence="1">
    <location>
        <begin position="819"/>
        <end position="840"/>
    </location>
</feature>
<sequence>MAKVTRRGIAAVVTALLLLGIGAGVGVVVEDALGMRCSPADPMQSAPVVAPEIGEPVLPPAFTEVTAPDSPAIEVALDAVADATSAASGTDGDAALTVEITGSGADGDAYRLTGTSADLRLEAATEAGATRGLYDLARQIRAARSIDELLGAHEASALALRMTDLGAVAVTPDPAVYEAGTDYSHASRAFADVILPEAPYVDERALEAAYDDFEEFLRHSLANGFTAVAFPGFVEYVTFDDAPGGPVYAEDDDHRDKAIALREAFAPMWERADELGVKVFLRTDMLALTIPLHQHLEAEFGSLDTEDPEFWQTYTAGLDELYAAEPVLDGVLIRIGEAGDVYDVAGWDVYSALAVTTVDGVRAMLEAFTGQAEASDREVIFRTWSVGVGAVGDMHTNVESYQAVLGGIDSPALIVSTKYTLGDYYTWLPLNDTLEQGTQRRIVEFQSRREFENYGAFPNDLGAEYQWALQRLLAANPLIEGAWVWTQDGGPWRAGPMTLYLKAGFWQLYELNTQVAAALSVDPAADPAQVTADWAREWFSDDPATVAAIVDAMGSSREAIAQGLYLEQFADQRVFALGLEPPPMMWIFEWDILTGDSAVLDAMYMVVRDNGGIDAAIAGGERAIDAAERMQQLVAATDAATWHTPQIREALLGAIAYEVDTLQMLGDYRTMILQQARWHDTRSAEAYAAWEAAKASFEASAAEHLERYEGDLAHPAFNLTAAQQGVDRAERDLTMSWMARFLLIPTLAWIVIGVLAARTRLVRRPGAVAAAASIVASTRPWRARAATYGMLRTDRWLLLGVPAALLVATRAVQTSFLSWTHLAVVLGAWLVFAVVLRLILRRHSPWPVIAAVGGVIVLRCAVTLVALAFTGPGGYWFAFWTQPTVRTVYIAIAFALFLWAFIAAAWALATQLGARRAIGAVVASVGAGLLVPAVIIGAIGLEPALSLWNDELGLLPWGLARILGLTTYLEIPAETPWVAAGVGALLVAIGALLALPGRRTASTP</sequence>
<comment type="caution">
    <text evidence="2">The sequence shown here is derived from an EMBL/GenBank/DDBJ whole genome shotgun (WGS) entry which is preliminary data.</text>
</comment>
<keyword evidence="1" id="KW-0812">Transmembrane</keyword>
<dbReference type="SUPFAM" id="SSF51445">
    <property type="entry name" value="(Trans)glycosidases"/>
    <property type="match status" value="1"/>
</dbReference>
<keyword evidence="1" id="KW-0472">Membrane</keyword>
<feature type="transmembrane region" description="Helical" evidence="1">
    <location>
        <begin position="889"/>
        <end position="909"/>
    </location>
</feature>
<evidence type="ECO:0000256" key="1">
    <source>
        <dbReference type="SAM" id="Phobius"/>
    </source>
</evidence>
<feature type="transmembrane region" description="Helical" evidence="1">
    <location>
        <begin position="847"/>
        <end position="869"/>
    </location>
</feature>
<feature type="transmembrane region" description="Helical" evidence="1">
    <location>
        <begin position="977"/>
        <end position="995"/>
    </location>
</feature>
<gene>
    <name evidence="2" type="ORF">GCM10022200_14010</name>
</gene>
<dbReference type="EMBL" id="BAAAYU010000005">
    <property type="protein sequence ID" value="GAA3632318.1"/>
    <property type="molecule type" value="Genomic_DNA"/>
</dbReference>
<protein>
    <recommendedName>
        <fullName evidence="4">Glycosyl hydrolase family 67 C-terminal domain-containing protein</fullName>
    </recommendedName>
</protein>
<evidence type="ECO:0000313" key="2">
    <source>
        <dbReference type="EMBL" id="GAA3632318.1"/>
    </source>
</evidence>
<dbReference type="Proteomes" id="UP001501697">
    <property type="component" value="Unassembled WGS sequence"/>
</dbReference>
<keyword evidence="3" id="KW-1185">Reference proteome</keyword>
<feature type="transmembrane region" description="Helical" evidence="1">
    <location>
        <begin position="737"/>
        <end position="757"/>
    </location>
</feature>
<evidence type="ECO:0008006" key="4">
    <source>
        <dbReference type="Google" id="ProtNLM"/>
    </source>
</evidence>
<dbReference type="RefSeq" id="WP_344737273.1">
    <property type="nucleotide sequence ID" value="NZ_BAAAYU010000005.1"/>
</dbReference>
<name>A0ABP7AHM9_9MICO</name>
<proteinExistence type="predicted"/>
<reference evidence="3" key="1">
    <citation type="journal article" date="2019" name="Int. J. Syst. Evol. Microbiol.">
        <title>The Global Catalogue of Microorganisms (GCM) 10K type strain sequencing project: providing services to taxonomists for standard genome sequencing and annotation.</title>
        <authorList>
            <consortium name="The Broad Institute Genomics Platform"/>
            <consortium name="The Broad Institute Genome Sequencing Center for Infectious Disease"/>
            <person name="Wu L."/>
            <person name="Ma J."/>
        </authorList>
    </citation>
    <scope>NUCLEOTIDE SEQUENCE [LARGE SCALE GENOMIC DNA]</scope>
    <source>
        <strain evidence="3">JCM 16544</strain>
    </source>
</reference>
<feature type="transmembrane region" description="Helical" evidence="1">
    <location>
        <begin position="921"/>
        <end position="941"/>
    </location>
</feature>